<dbReference type="EMBL" id="BEYU01000035">
    <property type="protein sequence ID" value="GBG27709.1"/>
    <property type="molecule type" value="Genomic_DNA"/>
</dbReference>
<evidence type="ECO:0000256" key="2">
    <source>
        <dbReference type="SAM" id="MobiDB-lite"/>
    </source>
</evidence>
<feature type="compositionally biased region" description="Acidic residues" evidence="2">
    <location>
        <begin position="1036"/>
        <end position="1047"/>
    </location>
</feature>
<dbReference type="SMART" id="SM00028">
    <property type="entry name" value="TPR"/>
    <property type="match status" value="4"/>
</dbReference>
<dbReference type="Proteomes" id="UP000241890">
    <property type="component" value="Unassembled WGS sequence"/>
</dbReference>
<feature type="compositionally biased region" description="Polar residues" evidence="2">
    <location>
        <begin position="1146"/>
        <end position="1159"/>
    </location>
</feature>
<dbReference type="Pfam" id="PF13176">
    <property type="entry name" value="TPR_7"/>
    <property type="match status" value="1"/>
</dbReference>
<accession>A0A2R5GBJ1</accession>
<sequence length="1242" mass="138337">MAMAMAEANGAEHGAQGAEDAVMGVSMEFLLEWVSMYYMNYSTAEICEAVRKNTSARRCAFIDMLAEEEENRHNVGPASLYLCHAWSQRFFDTVMAVQEYFQEYPDVRMDETFVWIDILCVNQHTLQDAFEDPDAARERIEETQKLIESIGETIVAMPMPSLQHQARRFNGNAFIDQDEDLSFDEIDPASSILRRSWCLWEILCTDHRLSIALFASDRRQFLRDLETKPHSVLAILKLAICSTMSESASAADGEQLLLAFESWGAAARDARAASEGSSSLTHDAGSAEFDLADQHLKVAVCRWAAGEALSILMDKQRQIERTYEDPFANARPRKEGDLSLRNMLRQQALCMYEITAAFKDEGMVTFAIEICDFLLKEHATFQGQMDYDQTTAANLCQLSKHLENAGEYARARTTYERCLEMSRRILPEFVDDALLGMGRCKWHLGDRESALEAFREAVEMNRSALQAKPNSDRRKALVTSLTELGKHLREQSGEDECSSEVIDIVQEAMDHAVYLYPETESDETIFGLRELAHMLWLSGRYQDAANSYEKLLTLRELCTRERGEVLIRTDDPDVLEMLRNDDEYTTDLRNLARCLMHVVEQNPEALREAAAFCRAALHFDSKRHGLVSAKTLKDYKLLADIEERRGNADRSKSLRDKVADVHRQLQLARLRAGPLVELREAHLAEFEAALPGLLANVKTTKAFEVLATSLARLSVYYEEKKVALKTIAYLGEATKLLLFALSEHERDPRAQWRLGPLHRDVRDNLVHLFQLFRAVNQPVEALVAHCSNFVKMVRFYYRNETSGDNLVLALDQYGRLLGSLNRRREAVGVYEEAIELANAVYGESPNEQWLEMLTMLSQLYRALDDREANMKLNERIVEMHSQLHGDDASDRSAVLYQLAAAQLALAEECADPSDEIARTLCGKAGSLLEEGIALLQRAEADETNFGDAVEENIAILQRELAGVYTMQGRYADAVFQMQQVVEMHILLYEEDDPDDLVAIQEDRAYLAQLERRAARAAPESPAGENHRGQGGKQQEEQGDEAEAEAEVETGAKEASEPLASVTKSDDATPLVNEKPSAENAYGNGVHHGKHQEQKPLEQPEEEDNATNAALAETAKSASPTEVVPERAPLEENARLEDTKDVVPDKQNASALVDSQSQKSALEPDANGTGNAAALKASDSPVGSGKPSTSVTAGSTVTGAYQSTAANEVPPDLPVPSGTDFATRNGVSATKKSKEATSCCVLS</sequence>
<keyword evidence="1" id="KW-0802">TPR repeat</keyword>
<gene>
    <name evidence="3" type="ORF">FCC1311_039322</name>
</gene>
<feature type="repeat" description="TPR" evidence="1">
    <location>
        <begin position="431"/>
        <end position="464"/>
    </location>
</feature>
<dbReference type="PANTHER" id="PTHR19959">
    <property type="entry name" value="KINESIN LIGHT CHAIN"/>
    <property type="match status" value="1"/>
</dbReference>
<evidence type="ECO:0000313" key="3">
    <source>
        <dbReference type="EMBL" id="GBG27709.1"/>
    </source>
</evidence>
<feature type="compositionally biased region" description="Low complexity" evidence="2">
    <location>
        <begin position="1187"/>
        <end position="1199"/>
    </location>
</feature>
<dbReference type="InParanoid" id="A0A2R5GBJ1"/>
<organism evidence="3 4">
    <name type="scientific">Hondaea fermentalgiana</name>
    <dbReference type="NCBI Taxonomy" id="2315210"/>
    <lineage>
        <taxon>Eukaryota</taxon>
        <taxon>Sar</taxon>
        <taxon>Stramenopiles</taxon>
        <taxon>Bigyra</taxon>
        <taxon>Labyrinthulomycetes</taxon>
        <taxon>Thraustochytrida</taxon>
        <taxon>Thraustochytriidae</taxon>
        <taxon>Hondaea</taxon>
    </lineage>
</organism>
<evidence type="ECO:0000256" key="1">
    <source>
        <dbReference type="PROSITE-ProRule" id="PRU00339"/>
    </source>
</evidence>
<name>A0A2R5GBJ1_9STRA</name>
<feature type="compositionally biased region" description="Basic and acidic residues" evidence="2">
    <location>
        <begin position="1123"/>
        <end position="1143"/>
    </location>
</feature>
<dbReference type="SUPFAM" id="SSF48452">
    <property type="entry name" value="TPR-like"/>
    <property type="match status" value="2"/>
</dbReference>
<comment type="caution">
    <text evidence="3">The sequence shown here is derived from an EMBL/GenBank/DDBJ whole genome shotgun (WGS) entry which is preliminary data.</text>
</comment>
<keyword evidence="4" id="KW-1185">Reference proteome</keyword>
<dbReference type="PROSITE" id="PS50005">
    <property type="entry name" value="TPR"/>
    <property type="match status" value="1"/>
</dbReference>
<reference evidence="3 4" key="1">
    <citation type="submission" date="2017-12" db="EMBL/GenBank/DDBJ databases">
        <title>Sequencing, de novo assembly and annotation of complete genome of a new Thraustochytrid species, strain FCC1311.</title>
        <authorList>
            <person name="Sedici K."/>
            <person name="Godart F."/>
            <person name="Aiese Cigliano R."/>
            <person name="Sanseverino W."/>
            <person name="Barakat M."/>
            <person name="Ortet P."/>
            <person name="Marechal E."/>
            <person name="Cagnac O."/>
            <person name="Amato A."/>
        </authorList>
    </citation>
    <scope>NUCLEOTIDE SEQUENCE [LARGE SCALE GENOMIC DNA]</scope>
</reference>
<dbReference type="AlphaFoldDB" id="A0A2R5GBJ1"/>
<feature type="region of interest" description="Disordered" evidence="2">
    <location>
        <begin position="1011"/>
        <end position="1242"/>
    </location>
</feature>
<feature type="compositionally biased region" description="Polar residues" evidence="2">
    <location>
        <begin position="1219"/>
        <end position="1229"/>
    </location>
</feature>
<proteinExistence type="predicted"/>
<dbReference type="Pfam" id="PF13424">
    <property type="entry name" value="TPR_12"/>
    <property type="match status" value="1"/>
</dbReference>
<dbReference type="PANTHER" id="PTHR19959:SF119">
    <property type="entry name" value="FUNGAL LIPASE-LIKE DOMAIN-CONTAINING PROTEIN"/>
    <property type="match status" value="1"/>
</dbReference>
<dbReference type="Gene3D" id="1.25.40.10">
    <property type="entry name" value="Tetratricopeptide repeat domain"/>
    <property type="match status" value="2"/>
</dbReference>
<evidence type="ECO:0000313" key="4">
    <source>
        <dbReference type="Proteomes" id="UP000241890"/>
    </source>
</evidence>
<protein>
    <submittedName>
        <fullName evidence="3">Uncharacterized protein</fullName>
    </submittedName>
</protein>
<dbReference type="InterPro" id="IPR019734">
    <property type="entry name" value="TPR_rpt"/>
</dbReference>
<dbReference type="Pfam" id="PF13374">
    <property type="entry name" value="TPR_10"/>
    <property type="match status" value="1"/>
</dbReference>
<dbReference type="InterPro" id="IPR011990">
    <property type="entry name" value="TPR-like_helical_dom_sf"/>
</dbReference>